<name>A0A2P5I3G3_DIAHE</name>
<comment type="similarity">
    <text evidence="1">Belongs to the paxM FAD-dependent monooxygenase family.</text>
</comment>
<dbReference type="InterPro" id="IPR051104">
    <property type="entry name" value="FAD_monoxygenase"/>
</dbReference>
<keyword evidence="3" id="KW-0274">FAD</keyword>
<dbReference type="AlphaFoldDB" id="A0A2P5I3G3"/>
<organism evidence="6 7">
    <name type="scientific">Diaporthe helianthi</name>
    <dbReference type="NCBI Taxonomy" id="158607"/>
    <lineage>
        <taxon>Eukaryota</taxon>
        <taxon>Fungi</taxon>
        <taxon>Dikarya</taxon>
        <taxon>Ascomycota</taxon>
        <taxon>Pezizomycotina</taxon>
        <taxon>Sordariomycetes</taxon>
        <taxon>Sordariomycetidae</taxon>
        <taxon>Diaporthales</taxon>
        <taxon>Diaporthaceae</taxon>
        <taxon>Diaporthe</taxon>
    </lineage>
</organism>
<evidence type="ECO:0000256" key="2">
    <source>
        <dbReference type="ARBA" id="ARBA00022630"/>
    </source>
</evidence>
<dbReference type="GO" id="GO:0044550">
    <property type="term" value="P:secondary metabolite biosynthetic process"/>
    <property type="evidence" value="ECO:0007669"/>
    <property type="project" value="TreeGrafter"/>
</dbReference>
<accession>A0A2P5I3G3</accession>
<evidence type="ECO:0000256" key="4">
    <source>
        <dbReference type="ARBA" id="ARBA00023002"/>
    </source>
</evidence>
<dbReference type="EMBL" id="MAVT02000306">
    <property type="protein sequence ID" value="POS77046.1"/>
    <property type="molecule type" value="Genomic_DNA"/>
</dbReference>
<comment type="caution">
    <text evidence="6">The sequence shown here is derived from an EMBL/GenBank/DDBJ whole genome shotgun (WGS) entry which is preliminary data.</text>
</comment>
<dbReference type="InParanoid" id="A0A2P5I3G3"/>
<evidence type="ECO:0000259" key="5">
    <source>
        <dbReference type="Pfam" id="PF01494"/>
    </source>
</evidence>
<dbReference type="Gene3D" id="3.50.50.60">
    <property type="entry name" value="FAD/NAD(P)-binding domain"/>
    <property type="match status" value="1"/>
</dbReference>
<dbReference type="SUPFAM" id="SSF51905">
    <property type="entry name" value="FAD/NAD(P)-binding domain"/>
    <property type="match status" value="1"/>
</dbReference>
<dbReference type="STRING" id="158607.A0A2P5I3G3"/>
<keyword evidence="2" id="KW-0285">Flavoprotein</keyword>
<dbReference type="PANTHER" id="PTHR46720:SF3">
    <property type="entry name" value="FAD-BINDING DOMAIN-CONTAINING PROTEIN-RELATED"/>
    <property type="match status" value="1"/>
</dbReference>
<dbReference type="GO" id="GO:0071949">
    <property type="term" value="F:FAD binding"/>
    <property type="evidence" value="ECO:0007669"/>
    <property type="project" value="InterPro"/>
</dbReference>
<evidence type="ECO:0000256" key="3">
    <source>
        <dbReference type="ARBA" id="ARBA00022827"/>
    </source>
</evidence>
<dbReference type="InterPro" id="IPR036188">
    <property type="entry name" value="FAD/NAD-bd_sf"/>
</dbReference>
<reference evidence="6" key="1">
    <citation type="submission" date="2017-09" db="EMBL/GenBank/DDBJ databases">
        <title>Polyketide synthases of a Diaporthe helianthi virulent isolate.</title>
        <authorList>
            <person name="Baroncelli R."/>
        </authorList>
    </citation>
    <scope>NUCLEOTIDE SEQUENCE [LARGE SCALE GENOMIC DNA]</scope>
    <source>
        <strain evidence="6">7/96</strain>
    </source>
</reference>
<sequence length="421" mass="46932">MAISSDPPTVPRLRIAISGGGPAGLSAAIALLVKPGFEVTIYEQATELREVGAGLRVGYNSWRVLELLGVADKVKGHVKVDHQHRDGITGELLYTYPPYEGQWKYHDTRVRRTVLQDALKRRVPAHIIQLKKRLVDMVQQPGGGVILLFEDGTSAHADLVIGADGIRSAVRRATFPDHEITYNGTTIWRCLIPLESVDHLSITKYTVFHHGPRKMFKCSVMSTQDEVDEGKGLWEMTLRSYEDPAQASGKKYSWGIPATNERVASHFTAFSSEIREAIDQVPEGTWKEFSAFSGPRLQRVVANGNTGIIGDASHPLLGALGTGAGFAMEDGWLLAQMLEFYVNRHQNDKVRAVQESLDFFDATRSPYYHRIYDVLDAKTKDGKIDYAAWSPTLGGPLNWIYFHDVGEDWNQIEKVINEVSK</sequence>
<dbReference type="Proteomes" id="UP000094444">
    <property type="component" value="Unassembled WGS sequence"/>
</dbReference>
<gene>
    <name evidence="6" type="ORF">DHEL01_v204563</name>
</gene>
<evidence type="ECO:0000256" key="1">
    <source>
        <dbReference type="ARBA" id="ARBA00007992"/>
    </source>
</evidence>
<evidence type="ECO:0000313" key="6">
    <source>
        <dbReference type="EMBL" id="POS77046.1"/>
    </source>
</evidence>
<dbReference type="Pfam" id="PF01494">
    <property type="entry name" value="FAD_binding_3"/>
    <property type="match status" value="1"/>
</dbReference>
<dbReference type="GO" id="GO:0016491">
    <property type="term" value="F:oxidoreductase activity"/>
    <property type="evidence" value="ECO:0007669"/>
    <property type="project" value="UniProtKB-KW"/>
</dbReference>
<dbReference type="InterPro" id="IPR002938">
    <property type="entry name" value="FAD-bd"/>
</dbReference>
<dbReference type="OrthoDB" id="417877at2759"/>
<protein>
    <recommendedName>
        <fullName evidence="5">FAD-binding domain-containing protein</fullName>
    </recommendedName>
</protein>
<proteinExistence type="inferred from homology"/>
<evidence type="ECO:0000313" key="7">
    <source>
        <dbReference type="Proteomes" id="UP000094444"/>
    </source>
</evidence>
<dbReference type="PRINTS" id="PR00420">
    <property type="entry name" value="RNGMNOXGNASE"/>
</dbReference>
<dbReference type="PANTHER" id="PTHR46720">
    <property type="entry name" value="HYDROXYLASE, PUTATIVE (AFU_ORTHOLOGUE AFUA_3G01460)-RELATED"/>
    <property type="match status" value="1"/>
</dbReference>
<keyword evidence="7" id="KW-1185">Reference proteome</keyword>
<feature type="domain" description="FAD-binding" evidence="5">
    <location>
        <begin position="14"/>
        <end position="343"/>
    </location>
</feature>
<keyword evidence="4" id="KW-0560">Oxidoreductase</keyword>